<evidence type="ECO:0000313" key="1">
    <source>
        <dbReference type="EMBL" id="JAH59962.1"/>
    </source>
</evidence>
<dbReference type="AlphaFoldDB" id="A0A0E9U2K6"/>
<sequence>MGMELSEPWERGVLSNTASMEACVSWSMTCVNRRLHSLIAPPPGSHL</sequence>
<proteinExistence type="predicted"/>
<protein>
    <submittedName>
        <fullName evidence="1">Uncharacterized protein</fullName>
    </submittedName>
</protein>
<reference evidence="1" key="1">
    <citation type="submission" date="2014-11" db="EMBL/GenBank/DDBJ databases">
        <authorList>
            <person name="Amaro Gonzalez C."/>
        </authorList>
    </citation>
    <scope>NUCLEOTIDE SEQUENCE</scope>
</reference>
<accession>A0A0E9U2K6</accession>
<name>A0A0E9U2K6_ANGAN</name>
<dbReference type="EMBL" id="GBXM01048615">
    <property type="protein sequence ID" value="JAH59962.1"/>
    <property type="molecule type" value="Transcribed_RNA"/>
</dbReference>
<reference evidence="1" key="2">
    <citation type="journal article" date="2015" name="Fish Shellfish Immunol.">
        <title>Early steps in the European eel (Anguilla anguilla)-Vibrio vulnificus interaction in the gills: Role of the RtxA13 toxin.</title>
        <authorList>
            <person name="Callol A."/>
            <person name="Pajuelo D."/>
            <person name="Ebbesson L."/>
            <person name="Teles M."/>
            <person name="MacKenzie S."/>
            <person name="Amaro C."/>
        </authorList>
    </citation>
    <scope>NUCLEOTIDE SEQUENCE</scope>
</reference>
<organism evidence="1">
    <name type="scientific">Anguilla anguilla</name>
    <name type="common">European freshwater eel</name>
    <name type="synonym">Muraena anguilla</name>
    <dbReference type="NCBI Taxonomy" id="7936"/>
    <lineage>
        <taxon>Eukaryota</taxon>
        <taxon>Metazoa</taxon>
        <taxon>Chordata</taxon>
        <taxon>Craniata</taxon>
        <taxon>Vertebrata</taxon>
        <taxon>Euteleostomi</taxon>
        <taxon>Actinopterygii</taxon>
        <taxon>Neopterygii</taxon>
        <taxon>Teleostei</taxon>
        <taxon>Anguilliformes</taxon>
        <taxon>Anguillidae</taxon>
        <taxon>Anguilla</taxon>
    </lineage>
</organism>